<sequence>KLCWRFNPSFLKVKGDLIRESVPRFVGLSPEKKTGNKALSNSKDDRPGKQSQDEEQRM</sequence>
<evidence type="ECO:0000256" key="1">
    <source>
        <dbReference type="SAM" id="MobiDB-lite"/>
    </source>
</evidence>
<feature type="region of interest" description="Disordered" evidence="1">
    <location>
        <begin position="24"/>
        <end position="58"/>
    </location>
</feature>
<comment type="caution">
    <text evidence="2">The sequence shown here is derived from an EMBL/GenBank/DDBJ whole genome shotgun (WGS) entry which is preliminary data.</text>
</comment>
<keyword evidence="3" id="KW-1185">Reference proteome</keyword>
<feature type="non-terminal residue" evidence="2">
    <location>
        <position position="1"/>
    </location>
</feature>
<name>A0A7J8ZW22_9ROSI</name>
<dbReference type="AlphaFoldDB" id="A0A7J8ZW22"/>
<proteinExistence type="predicted"/>
<gene>
    <name evidence="2" type="ORF">Golax_014875</name>
</gene>
<accession>A0A7J8ZW22</accession>
<protein>
    <submittedName>
        <fullName evidence="2">Uncharacterized protein</fullName>
    </submittedName>
</protein>
<organism evidence="2 3">
    <name type="scientific">Gossypium laxum</name>
    <dbReference type="NCBI Taxonomy" id="34288"/>
    <lineage>
        <taxon>Eukaryota</taxon>
        <taxon>Viridiplantae</taxon>
        <taxon>Streptophyta</taxon>
        <taxon>Embryophyta</taxon>
        <taxon>Tracheophyta</taxon>
        <taxon>Spermatophyta</taxon>
        <taxon>Magnoliopsida</taxon>
        <taxon>eudicotyledons</taxon>
        <taxon>Gunneridae</taxon>
        <taxon>Pentapetalae</taxon>
        <taxon>rosids</taxon>
        <taxon>malvids</taxon>
        <taxon>Malvales</taxon>
        <taxon>Malvaceae</taxon>
        <taxon>Malvoideae</taxon>
        <taxon>Gossypium</taxon>
    </lineage>
</organism>
<evidence type="ECO:0000313" key="3">
    <source>
        <dbReference type="Proteomes" id="UP000593574"/>
    </source>
</evidence>
<dbReference type="Proteomes" id="UP000593574">
    <property type="component" value="Unassembled WGS sequence"/>
</dbReference>
<evidence type="ECO:0000313" key="2">
    <source>
        <dbReference type="EMBL" id="MBA0716008.1"/>
    </source>
</evidence>
<feature type="compositionally biased region" description="Basic and acidic residues" evidence="1">
    <location>
        <begin position="42"/>
        <end position="58"/>
    </location>
</feature>
<reference evidence="2 3" key="1">
    <citation type="journal article" date="2019" name="Genome Biol. Evol.">
        <title>Insights into the evolution of the New World diploid cottons (Gossypium, subgenus Houzingenia) based on genome sequencing.</title>
        <authorList>
            <person name="Grover C.E."/>
            <person name="Arick M.A. 2nd"/>
            <person name="Thrash A."/>
            <person name="Conover J.L."/>
            <person name="Sanders W.S."/>
            <person name="Peterson D.G."/>
            <person name="Frelichowski J.E."/>
            <person name="Scheffler J.A."/>
            <person name="Scheffler B.E."/>
            <person name="Wendel J.F."/>
        </authorList>
    </citation>
    <scope>NUCLEOTIDE SEQUENCE [LARGE SCALE GENOMIC DNA]</scope>
    <source>
        <strain evidence="2">4</strain>
        <tissue evidence="2">Leaf</tissue>
    </source>
</reference>
<dbReference type="EMBL" id="JABEZV010000007">
    <property type="protein sequence ID" value="MBA0716008.1"/>
    <property type="molecule type" value="Genomic_DNA"/>
</dbReference>